<organism evidence="1 2">
    <name type="scientific">Paraburkholderia phymatum</name>
    <dbReference type="NCBI Taxonomy" id="148447"/>
    <lineage>
        <taxon>Bacteria</taxon>
        <taxon>Pseudomonadati</taxon>
        <taxon>Pseudomonadota</taxon>
        <taxon>Betaproteobacteria</taxon>
        <taxon>Burkholderiales</taxon>
        <taxon>Burkholderiaceae</taxon>
        <taxon>Paraburkholderia</taxon>
    </lineage>
</organism>
<proteinExistence type="predicted"/>
<dbReference type="Proteomes" id="UP001558850">
    <property type="component" value="Unassembled WGS sequence"/>
</dbReference>
<dbReference type="EMBL" id="JBFRCH010000007">
    <property type="protein sequence ID" value="MEX3933259.1"/>
    <property type="molecule type" value="Genomic_DNA"/>
</dbReference>
<reference evidence="1" key="1">
    <citation type="submission" date="2024-07" db="EMBL/GenBank/DDBJ databases">
        <title>A survey of Mimosa microsymbionts across Brazilian biomes reveals a high diversity of Paraburkholderia nodulating endemic species, but also that Cupriavidus is common as a symbiont of widespread species.</title>
        <authorList>
            <person name="Rouws L."/>
            <person name="Barauna A."/>
            <person name="Beukes C."/>
            <person name="Rouws J.R.C."/>
            <person name="De Faria S.M."/>
            <person name="Gross E."/>
            <person name="Bueno Dos Reis Junior F."/>
            <person name="Simon M.F."/>
            <person name="Maluk M."/>
            <person name="Odee D.W."/>
            <person name="Kenicer G."/>
            <person name="Young J.P.W."/>
            <person name="Reis V.M."/>
            <person name="Zilli J."/>
            <person name="James E.K."/>
        </authorList>
    </citation>
    <scope>NUCLEOTIDE SEQUENCE</scope>
    <source>
        <strain evidence="1">EG181B</strain>
    </source>
</reference>
<protein>
    <submittedName>
        <fullName evidence="1">Uncharacterized protein</fullName>
    </submittedName>
</protein>
<sequence>MRKILIAATLALVSCVTHAQFLPGQILTAAALNNAFAAKTDNAAAAITGGTITGLSSPVPMASGGTGAATASAALSNLGAMPIAGGNFTGAAGISFDQNNATRFTVSNQSSGTSALTGIDFESFGGSWKIDVPQSVTFVNPLIFKFGTTEVARLSPTGAALQVTGGASFTVRPTFNGAIPWDSANFTPPLTGTSGSIGGSALAAGACSSGTVSIAGSTTGMAVAIAPATYLGDGIFWHGYVSTGGTVTVKVCASASATPTASTYNVRVIP</sequence>
<evidence type="ECO:0000313" key="2">
    <source>
        <dbReference type="Proteomes" id="UP001558850"/>
    </source>
</evidence>
<keyword evidence="2" id="KW-1185">Reference proteome</keyword>
<gene>
    <name evidence="1" type="ORF">AB4Y32_15900</name>
</gene>
<name>A0ACC6U100_9BURK</name>
<comment type="caution">
    <text evidence="1">The sequence shown here is derived from an EMBL/GenBank/DDBJ whole genome shotgun (WGS) entry which is preliminary data.</text>
</comment>
<evidence type="ECO:0000313" key="1">
    <source>
        <dbReference type="EMBL" id="MEX3933259.1"/>
    </source>
</evidence>
<accession>A0ACC6U100</accession>